<gene>
    <name evidence="2" type="ORF">LCGC14_2710260</name>
</gene>
<protein>
    <submittedName>
        <fullName evidence="2">Uncharacterized protein</fullName>
    </submittedName>
</protein>
<feature type="non-terminal residue" evidence="2">
    <location>
        <position position="126"/>
    </location>
</feature>
<feature type="transmembrane region" description="Helical" evidence="1">
    <location>
        <begin position="76"/>
        <end position="93"/>
    </location>
</feature>
<dbReference type="EMBL" id="LAZR01048533">
    <property type="protein sequence ID" value="KKK91708.1"/>
    <property type="molecule type" value="Genomic_DNA"/>
</dbReference>
<comment type="caution">
    <text evidence="2">The sequence shown here is derived from an EMBL/GenBank/DDBJ whole genome shotgun (WGS) entry which is preliminary data.</text>
</comment>
<feature type="transmembrane region" description="Helical" evidence="1">
    <location>
        <begin position="50"/>
        <end position="70"/>
    </location>
</feature>
<keyword evidence="1" id="KW-1133">Transmembrane helix</keyword>
<keyword evidence="1" id="KW-0472">Membrane</keyword>
<proteinExistence type="predicted"/>
<dbReference type="AlphaFoldDB" id="A0A0F8ZD60"/>
<feature type="transmembrane region" description="Helical" evidence="1">
    <location>
        <begin position="105"/>
        <end position="125"/>
    </location>
</feature>
<feature type="transmembrane region" description="Helical" evidence="1">
    <location>
        <begin position="25"/>
        <end position="43"/>
    </location>
</feature>
<sequence length="126" mass="13587">MAALTVATFATYLLGARGLEQASIVFMFALLLLGPAVYAVTLLKDSDSSVAATFLISVGMFVLSSAMRAMILRKHALLAIFMFISSFIVWPSYPFTNLNIPEIPLFLVVSIMGLVPFAICALTGYV</sequence>
<organism evidence="2">
    <name type="scientific">marine sediment metagenome</name>
    <dbReference type="NCBI Taxonomy" id="412755"/>
    <lineage>
        <taxon>unclassified sequences</taxon>
        <taxon>metagenomes</taxon>
        <taxon>ecological metagenomes</taxon>
    </lineage>
</organism>
<evidence type="ECO:0000313" key="2">
    <source>
        <dbReference type="EMBL" id="KKK91708.1"/>
    </source>
</evidence>
<name>A0A0F8ZD60_9ZZZZ</name>
<evidence type="ECO:0000256" key="1">
    <source>
        <dbReference type="SAM" id="Phobius"/>
    </source>
</evidence>
<reference evidence="2" key="1">
    <citation type="journal article" date="2015" name="Nature">
        <title>Complex archaea that bridge the gap between prokaryotes and eukaryotes.</title>
        <authorList>
            <person name="Spang A."/>
            <person name="Saw J.H."/>
            <person name="Jorgensen S.L."/>
            <person name="Zaremba-Niedzwiedzka K."/>
            <person name="Martijn J."/>
            <person name="Lind A.E."/>
            <person name="van Eijk R."/>
            <person name="Schleper C."/>
            <person name="Guy L."/>
            <person name="Ettema T.J."/>
        </authorList>
    </citation>
    <scope>NUCLEOTIDE SEQUENCE</scope>
</reference>
<keyword evidence="1" id="KW-0812">Transmembrane</keyword>
<accession>A0A0F8ZD60</accession>